<dbReference type="InterPro" id="IPR037401">
    <property type="entry name" value="SnoaL-like"/>
</dbReference>
<dbReference type="SUPFAM" id="SSF54427">
    <property type="entry name" value="NTF2-like"/>
    <property type="match status" value="1"/>
</dbReference>
<evidence type="ECO:0000313" key="2">
    <source>
        <dbReference type="EMBL" id="TDO33483.1"/>
    </source>
</evidence>
<protein>
    <submittedName>
        <fullName evidence="2">SnoaL-like protein</fullName>
    </submittedName>
</protein>
<dbReference type="RefSeq" id="WP_133805272.1">
    <property type="nucleotide sequence ID" value="NZ_SNWQ01000032.1"/>
</dbReference>
<comment type="caution">
    <text evidence="2">The sequence shown here is derived from an EMBL/GenBank/DDBJ whole genome shotgun (WGS) entry which is preliminary data.</text>
</comment>
<organism evidence="2 3">
    <name type="scientific">Kribbella caucasensis</name>
    <dbReference type="NCBI Taxonomy" id="2512215"/>
    <lineage>
        <taxon>Bacteria</taxon>
        <taxon>Bacillati</taxon>
        <taxon>Actinomycetota</taxon>
        <taxon>Actinomycetes</taxon>
        <taxon>Propionibacteriales</taxon>
        <taxon>Kribbellaceae</taxon>
        <taxon>Kribbella</taxon>
    </lineage>
</organism>
<dbReference type="Proteomes" id="UP000295388">
    <property type="component" value="Unassembled WGS sequence"/>
</dbReference>
<name>A0A4R6JCG2_9ACTN</name>
<sequence length="120" mass="13430">MATIQQVAEAFSTHRYSEVYPFLHPEVSWTLVGAARLEGRDQVIQACEGALQQLSRSTTQFLRFKAIVSADAVAVDAIARYVDQKWQSSFVSSCDIFEFVQGTLTNITSYTQEIDSSTIR</sequence>
<evidence type="ECO:0000259" key="1">
    <source>
        <dbReference type="Pfam" id="PF12680"/>
    </source>
</evidence>
<reference evidence="2 3" key="1">
    <citation type="submission" date="2019-03" db="EMBL/GenBank/DDBJ databases">
        <title>Genomic Encyclopedia of Type Strains, Phase III (KMG-III): the genomes of soil and plant-associated and newly described type strains.</title>
        <authorList>
            <person name="Whitman W."/>
        </authorList>
    </citation>
    <scope>NUCLEOTIDE SEQUENCE [LARGE SCALE GENOMIC DNA]</scope>
    <source>
        <strain evidence="2 3">VKM Ac-2527</strain>
    </source>
</reference>
<dbReference type="Pfam" id="PF12680">
    <property type="entry name" value="SnoaL_2"/>
    <property type="match status" value="1"/>
</dbReference>
<gene>
    <name evidence="2" type="ORF">EV643_13218</name>
</gene>
<feature type="domain" description="SnoaL-like" evidence="1">
    <location>
        <begin position="5"/>
        <end position="105"/>
    </location>
</feature>
<keyword evidence="3" id="KW-1185">Reference proteome</keyword>
<dbReference type="EMBL" id="SNWQ01000032">
    <property type="protein sequence ID" value="TDO33483.1"/>
    <property type="molecule type" value="Genomic_DNA"/>
</dbReference>
<dbReference type="InterPro" id="IPR032710">
    <property type="entry name" value="NTF2-like_dom_sf"/>
</dbReference>
<dbReference type="OrthoDB" id="6692273at2"/>
<evidence type="ECO:0000313" key="3">
    <source>
        <dbReference type="Proteomes" id="UP000295388"/>
    </source>
</evidence>
<proteinExistence type="predicted"/>
<accession>A0A4R6JCG2</accession>
<dbReference type="AlphaFoldDB" id="A0A4R6JCG2"/>
<dbReference type="Gene3D" id="3.10.450.50">
    <property type="match status" value="1"/>
</dbReference>